<keyword evidence="12 17" id="KW-0520">NAD</keyword>
<keyword evidence="6" id="KW-0679">Respiratory chain</keyword>
<protein>
    <recommendedName>
        <fullName evidence="4 17">NADH-ubiquinone oxidoreductase chain 5</fullName>
        <ecNumber evidence="3 17">7.1.1.2</ecNumber>
    </recommendedName>
</protein>
<dbReference type="GO" id="GO:0008137">
    <property type="term" value="F:NADH dehydrogenase (ubiquinone) activity"/>
    <property type="evidence" value="ECO:0007669"/>
    <property type="project" value="UniProtKB-EC"/>
</dbReference>
<evidence type="ECO:0000256" key="14">
    <source>
        <dbReference type="ARBA" id="ARBA00023128"/>
    </source>
</evidence>
<comment type="similarity">
    <text evidence="17">Belongs to the complex I subunit 5 family.</text>
</comment>
<dbReference type="PANTHER" id="PTHR42829:SF2">
    <property type="entry name" value="NADH-UBIQUINONE OXIDOREDUCTASE CHAIN 5"/>
    <property type="match status" value="1"/>
</dbReference>
<accession>A0A8K1VK79</accession>
<sequence>MNKVNYSICFLAFFFLFLLMILNFIFMIYFMMNNLVIFLEWEIISFNSMNIVMSILLDWMSFLFMMYVLLISSVVIYYSKSYMSSEMNLSRFIILVLLFVFSMILLIISPNIISILLGWDGLGLVSYCLVIYYQNLKSYNAGMLTALSNRIGDVFILMVIAWMMNYGSWNYIFYLNFMSSDFEMMMIGSMVIMAAMTKSAQIPFSSWLPAAMAAPTPVSALVHSSTLVTAGVYLLIRFNMLLVDIFFFKVLLLLSGLTMFMAGISANYEFDLKKIIALSTLSQLGLMMKILSMGFSDLAFFHLLTHAVFKALLFMCAGVIIHMMSDMQDIRFMGGISYYMPMTSLCLNISNMALCGVPFLAGFYSKDMILEMISFSNLNLLIFFMYYISTGLTVFYTLRLIFYLMVNDFNLICIFNLYDEDYVMLKSMFVLLFMSVISGSFLSWMIFSYPYMIYLPFNMKMMVIYVSLLGGILGYLVSNMKIYSLNKFLCFYNLSNFLCLMWFMPGLSTYGVSYNFLNFSQNLLKNIDFGWSEMYSGQGMINIMKNYSIFYNILQMNNFKIYLFSFILWMMIFLMMLMML</sequence>
<gene>
    <name evidence="21" type="primary">ND5</name>
</gene>
<dbReference type="EMBL" id="MH332776">
    <property type="protein sequence ID" value="UEP15858.1"/>
    <property type="molecule type" value="Genomic_DNA"/>
</dbReference>
<dbReference type="GO" id="GO:0005743">
    <property type="term" value="C:mitochondrial inner membrane"/>
    <property type="evidence" value="ECO:0007669"/>
    <property type="project" value="UniProtKB-SubCell"/>
</dbReference>
<evidence type="ECO:0000259" key="18">
    <source>
        <dbReference type="Pfam" id="PF00361"/>
    </source>
</evidence>
<evidence type="ECO:0000256" key="11">
    <source>
        <dbReference type="ARBA" id="ARBA00022989"/>
    </source>
</evidence>
<dbReference type="Pfam" id="PF06455">
    <property type="entry name" value="NADH5_C"/>
    <property type="match status" value="1"/>
</dbReference>
<comment type="function">
    <text evidence="17">Core subunit of the mitochondrial membrane respiratory chain NADH dehydrogenase (Complex I) which catalyzes electron transfer from NADH through the respiratory chain, using ubiquinone as an electron acceptor. Essential for the catalytic activity and assembly of complex I.</text>
</comment>
<feature type="transmembrane region" description="Helical" evidence="17">
    <location>
        <begin position="51"/>
        <end position="77"/>
    </location>
</feature>
<dbReference type="PANTHER" id="PTHR42829">
    <property type="entry name" value="NADH-UBIQUINONE OXIDOREDUCTASE CHAIN 5"/>
    <property type="match status" value="1"/>
</dbReference>
<feature type="domain" description="NADH:quinone oxidoreductase/Mrp antiporter transmembrane" evidence="18">
    <location>
        <begin position="109"/>
        <end position="388"/>
    </location>
</feature>
<evidence type="ECO:0000256" key="10">
    <source>
        <dbReference type="ARBA" id="ARBA00022982"/>
    </source>
</evidence>
<keyword evidence="10" id="KW-0249">Electron transport</keyword>
<evidence type="ECO:0000256" key="13">
    <source>
        <dbReference type="ARBA" id="ARBA00023075"/>
    </source>
</evidence>
<proteinExistence type="inferred from homology"/>
<dbReference type="AlphaFoldDB" id="A0A8K1VK79"/>
<evidence type="ECO:0000256" key="7">
    <source>
        <dbReference type="ARBA" id="ARBA00022692"/>
    </source>
</evidence>
<evidence type="ECO:0000256" key="6">
    <source>
        <dbReference type="ARBA" id="ARBA00022660"/>
    </source>
</evidence>
<dbReference type="Pfam" id="PF00662">
    <property type="entry name" value="Proton_antipo_N"/>
    <property type="match status" value="1"/>
</dbReference>
<feature type="transmembrane region" description="Helical" evidence="17">
    <location>
        <begin position="453"/>
        <end position="477"/>
    </location>
</feature>
<feature type="transmembrane region" description="Helical" evidence="17">
    <location>
        <begin position="220"/>
        <end position="240"/>
    </location>
</feature>
<keyword evidence="7 17" id="KW-0812">Transmembrane</keyword>
<feature type="transmembrane region" description="Helical" evidence="17">
    <location>
        <begin position="246"/>
        <end position="268"/>
    </location>
</feature>
<dbReference type="InterPro" id="IPR001516">
    <property type="entry name" value="Proton_antipo_N"/>
</dbReference>
<name>A0A8K1VK79_DENSR</name>
<keyword evidence="14 17" id="KW-0496">Mitochondrion</keyword>
<evidence type="ECO:0000256" key="16">
    <source>
        <dbReference type="ARBA" id="ARBA00049551"/>
    </source>
</evidence>
<evidence type="ECO:0000313" key="21">
    <source>
        <dbReference type="EMBL" id="UEP15858.1"/>
    </source>
</evidence>
<evidence type="ECO:0000259" key="20">
    <source>
        <dbReference type="Pfam" id="PF06455"/>
    </source>
</evidence>
<dbReference type="InterPro" id="IPR003945">
    <property type="entry name" value="NU5C-like"/>
</dbReference>
<dbReference type="GO" id="GO:0042773">
    <property type="term" value="P:ATP synthesis coupled electron transport"/>
    <property type="evidence" value="ECO:0007669"/>
    <property type="project" value="InterPro"/>
</dbReference>
<evidence type="ECO:0000256" key="12">
    <source>
        <dbReference type="ARBA" id="ARBA00023027"/>
    </source>
</evidence>
<evidence type="ECO:0000259" key="19">
    <source>
        <dbReference type="Pfam" id="PF00662"/>
    </source>
</evidence>
<dbReference type="InterPro" id="IPR010934">
    <property type="entry name" value="NADH_DH_su5_C"/>
</dbReference>
<evidence type="ECO:0000256" key="2">
    <source>
        <dbReference type="ARBA" id="ARBA00004448"/>
    </source>
</evidence>
<dbReference type="EC" id="7.1.1.2" evidence="3 17"/>
<feature type="transmembrane region" description="Helical" evidence="17">
    <location>
        <begin position="345"/>
        <end position="364"/>
    </location>
</feature>
<feature type="transmembrane region" description="Helical" evidence="17">
    <location>
        <begin position="561"/>
        <end position="579"/>
    </location>
</feature>
<feature type="domain" description="NADH dehydrogenase subunit 5 C-terminal" evidence="20">
    <location>
        <begin position="396"/>
        <end position="576"/>
    </location>
</feature>
<organism evidence="21">
    <name type="scientific">Dendrolimus superans</name>
    <name type="common">Siberian silkmoth</name>
    <name type="synonym">Odonestis superans</name>
    <dbReference type="NCBI Taxonomy" id="420590"/>
    <lineage>
        <taxon>Eukaryota</taxon>
        <taxon>Metazoa</taxon>
        <taxon>Ecdysozoa</taxon>
        <taxon>Arthropoda</taxon>
        <taxon>Hexapoda</taxon>
        <taxon>Insecta</taxon>
        <taxon>Pterygota</taxon>
        <taxon>Neoptera</taxon>
        <taxon>Endopterygota</taxon>
        <taxon>Lepidoptera</taxon>
        <taxon>Glossata</taxon>
        <taxon>Ditrysia</taxon>
        <taxon>Bombycoidea</taxon>
        <taxon>Lasiocampidae</taxon>
        <taxon>Dendrolimus</taxon>
    </lineage>
</organism>
<dbReference type="GO" id="GO:0003954">
    <property type="term" value="F:NADH dehydrogenase activity"/>
    <property type="evidence" value="ECO:0007669"/>
    <property type="project" value="TreeGrafter"/>
</dbReference>
<reference evidence="21" key="1">
    <citation type="submission" date="2018-05" db="EMBL/GenBank/DDBJ databases">
        <title>Improved mitogenomic phylogeny of Lepidoptera.</title>
        <authorList>
            <person name="Yang X."/>
            <person name="Mao M."/>
            <person name="Han H."/>
            <person name="Xue D."/>
        </authorList>
    </citation>
    <scope>NUCLEOTIDE SEQUENCE</scope>
</reference>
<feature type="transmembrane region" description="Helical" evidence="17">
    <location>
        <begin position="489"/>
        <end position="512"/>
    </location>
</feature>
<feature type="transmembrane region" description="Helical" evidence="17">
    <location>
        <begin position="114"/>
        <end position="133"/>
    </location>
</feature>
<evidence type="ECO:0000256" key="3">
    <source>
        <dbReference type="ARBA" id="ARBA00012944"/>
    </source>
</evidence>
<keyword evidence="5 17" id="KW-0813">Transport</keyword>
<evidence type="ECO:0000256" key="8">
    <source>
        <dbReference type="ARBA" id="ARBA00022792"/>
    </source>
</evidence>
<keyword evidence="9" id="KW-1278">Translocase</keyword>
<feature type="transmembrane region" description="Helical" evidence="17">
    <location>
        <begin position="301"/>
        <end position="324"/>
    </location>
</feature>
<evidence type="ECO:0000256" key="17">
    <source>
        <dbReference type="RuleBase" id="RU003404"/>
    </source>
</evidence>
<feature type="domain" description="NADH-Ubiquinone oxidoreductase (complex I) chain 5 N-terminal" evidence="19">
    <location>
        <begin position="44"/>
        <end position="92"/>
    </location>
</feature>
<dbReference type="Pfam" id="PF00361">
    <property type="entry name" value="Proton_antipo_M"/>
    <property type="match status" value="1"/>
</dbReference>
<keyword evidence="11 17" id="KW-1133">Transmembrane helix</keyword>
<feature type="transmembrane region" description="Helical" evidence="17">
    <location>
        <begin position="154"/>
        <end position="174"/>
    </location>
</feature>
<evidence type="ECO:0000256" key="4">
    <source>
        <dbReference type="ARBA" id="ARBA00021096"/>
    </source>
</evidence>
<evidence type="ECO:0000256" key="9">
    <source>
        <dbReference type="ARBA" id="ARBA00022967"/>
    </source>
</evidence>
<comment type="catalytic activity">
    <reaction evidence="16 17">
        <text>a ubiquinone + NADH + 5 H(+)(in) = a ubiquinol + NAD(+) + 4 H(+)(out)</text>
        <dbReference type="Rhea" id="RHEA:29091"/>
        <dbReference type="Rhea" id="RHEA-COMP:9565"/>
        <dbReference type="Rhea" id="RHEA-COMP:9566"/>
        <dbReference type="ChEBI" id="CHEBI:15378"/>
        <dbReference type="ChEBI" id="CHEBI:16389"/>
        <dbReference type="ChEBI" id="CHEBI:17976"/>
        <dbReference type="ChEBI" id="CHEBI:57540"/>
        <dbReference type="ChEBI" id="CHEBI:57945"/>
        <dbReference type="EC" id="7.1.1.2"/>
    </reaction>
</comment>
<dbReference type="GO" id="GO:0015990">
    <property type="term" value="P:electron transport coupled proton transport"/>
    <property type="evidence" value="ECO:0007669"/>
    <property type="project" value="TreeGrafter"/>
</dbReference>
<dbReference type="PRINTS" id="PR01434">
    <property type="entry name" value="NADHDHGNASE5"/>
</dbReference>
<feature type="transmembrane region" description="Helical" evidence="17">
    <location>
        <begin position="384"/>
        <end position="406"/>
    </location>
</feature>
<evidence type="ECO:0000256" key="5">
    <source>
        <dbReference type="ARBA" id="ARBA00022448"/>
    </source>
</evidence>
<feature type="transmembrane region" description="Helical" evidence="17">
    <location>
        <begin position="89"/>
        <end position="108"/>
    </location>
</feature>
<feature type="transmembrane region" description="Helical" evidence="17">
    <location>
        <begin position="7"/>
        <end position="31"/>
    </location>
</feature>
<evidence type="ECO:0000256" key="15">
    <source>
        <dbReference type="ARBA" id="ARBA00023136"/>
    </source>
</evidence>
<keyword evidence="13 17" id="KW-0830">Ubiquinone</keyword>
<feature type="transmembrane region" description="Helical" evidence="17">
    <location>
        <begin position="427"/>
        <end position="447"/>
    </location>
</feature>
<keyword evidence="8" id="KW-0999">Mitochondrion inner membrane</keyword>
<comment type="function">
    <text evidence="1">Core subunit of the mitochondrial membrane respiratory chain NADH dehydrogenase (Complex I) that is believed to belong to the minimal assembly required for catalysis. Complex I functions in the transfer of electrons from NADH to the respiratory chain. The immediate electron acceptor for the enzyme is believed to be ubiquinone.</text>
</comment>
<comment type="subcellular location">
    <subcellularLocation>
        <location evidence="2">Mitochondrion inner membrane</location>
        <topology evidence="2">Multi-pass membrane protein</topology>
    </subcellularLocation>
</comment>
<evidence type="ECO:0000256" key="1">
    <source>
        <dbReference type="ARBA" id="ARBA00003257"/>
    </source>
</evidence>
<geneLocation type="mitochondrion" evidence="21"/>
<keyword evidence="15 17" id="KW-0472">Membrane</keyword>
<dbReference type="InterPro" id="IPR001750">
    <property type="entry name" value="ND/Mrp_TM"/>
</dbReference>